<evidence type="ECO:0000256" key="3">
    <source>
        <dbReference type="ARBA" id="ARBA00022516"/>
    </source>
</evidence>
<evidence type="ECO:0000256" key="6">
    <source>
        <dbReference type="ARBA" id="ARBA00022824"/>
    </source>
</evidence>
<dbReference type="AlphaFoldDB" id="A0A6P6FHC3"/>
<dbReference type="PANTHER" id="PTHR12317:SF79">
    <property type="entry name" value="ACYLTRANSFERASE"/>
    <property type="match status" value="1"/>
</dbReference>
<evidence type="ECO:0000256" key="5">
    <source>
        <dbReference type="ARBA" id="ARBA00022692"/>
    </source>
</evidence>
<organism evidence="12 13">
    <name type="scientific">Bombus impatiens</name>
    <name type="common">Bumblebee</name>
    <dbReference type="NCBI Taxonomy" id="132113"/>
    <lineage>
        <taxon>Eukaryota</taxon>
        <taxon>Metazoa</taxon>
        <taxon>Ecdysozoa</taxon>
        <taxon>Arthropoda</taxon>
        <taxon>Hexapoda</taxon>
        <taxon>Insecta</taxon>
        <taxon>Pterygota</taxon>
        <taxon>Neoptera</taxon>
        <taxon>Endopterygota</taxon>
        <taxon>Hymenoptera</taxon>
        <taxon>Apocrita</taxon>
        <taxon>Aculeata</taxon>
        <taxon>Apoidea</taxon>
        <taxon>Anthophila</taxon>
        <taxon>Apidae</taxon>
        <taxon>Bombus</taxon>
        <taxon>Pyrobombus</taxon>
    </lineage>
</organism>
<keyword evidence="9 11" id="KW-0472">Membrane</keyword>
<dbReference type="Proteomes" id="UP000515180">
    <property type="component" value="Unplaced"/>
</dbReference>
<dbReference type="PANTHER" id="PTHR12317">
    <property type="entry name" value="DIACYLGLYCEROL O-ACYLTRANSFERASE"/>
    <property type="match status" value="1"/>
</dbReference>
<dbReference type="CDD" id="cd07987">
    <property type="entry name" value="LPLAT_MGAT-like"/>
    <property type="match status" value="1"/>
</dbReference>
<evidence type="ECO:0000313" key="14">
    <source>
        <dbReference type="RefSeq" id="XP_024227552.1"/>
    </source>
</evidence>
<dbReference type="GO" id="GO:0004144">
    <property type="term" value="F:diacylglycerol O-acyltransferase activity"/>
    <property type="evidence" value="ECO:0007669"/>
    <property type="project" value="TreeGrafter"/>
</dbReference>
<evidence type="ECO:0000256" key="2">
    <source>
        <dbReference type="ARBA" id="ARBA00005420"/>
    </source>
</evidence>
<feature type="transmembrane region" description="Helical" evidence="11">
    <location>
        <begin position="21"/>
        <end position="45"/>
    </location>
</feature>
<keyword evidence="7 11" id="KW-1133">Transmembrane helix</keyword>
<keyword evidence="4 11" id="KW-0808">Transferase</keyword>
<evidence type="ECO:0000256" key="10">
    <source>
        <dbReference type="ARBA" id="ARBA00023315"/>
    </source>
</evidence>
<dbReference type="SUPFAM" id="SSF69593">
    <property type="entry name" value="Glycerol-3-phosphate (1)-acyltransferase"/>
    <property type="match status" value="1"/>
</dbReference>
<keyword evidence="3" id="KW-0444">Lipid biosynthesis</keyword>
<proteinExistence type="inferred from homology"/>
<dbReference type="Pfam" id="PF03982">
    <property type="entry name" value="DAGAT"/>
    <property type="match status" value="2"/>
</dbReference>
<evidence type="ECO:0000256" key="9">
    <source>
        <dbReference type="ARBA" id="ARBA00023136"/>
    </source>
</evidence>
<keyword evidence="5 11" id="KW-0812">Transmembrane</keyword>
<dbReference type="GeneID" id="100748743"/>
<comment type="caution">
    <text evidence="11">Lacks conserved residue(s) required for the propagation of feature annotation.</text>
</comment>
<protein>
    <recommendedName>
        <fullName evidence="11">Acyltransferase</fullName>
        <ecNumber evidence="11">2.3.1.-</ecNumber>
    </recommendedName>
</protein>
<evidence type="ECO:0000256" key="1">
    <source>
        <dbReference type="ARBA" id="ARBA00004477"/>
    </source>
</evidence>
<comment type="similarity">
    <text evidence="2 11">Belongs to the diacylglycerol acyltransferase family.</text>
</comment>
<evidence type="ECO:0000313" key="13">
    <source>
        <dbReference type="RefSeq" id="XP_024227551.1"/>
    </source>
</evidence>
<dbReference type="EC" id="2.3.1.-" evidence="11"/>
<gene>
    <name evidence="13 14" type="primary">LOC100748743</name>
</gene>
<dbReference type="KEGG" id="bim:100748743"/>
<evidence type="ECO:0000256" key="4">
    <source>
        <dbReference type="ARBA" id="ARBA00022679"/>
    </source>
</evidence>
<keyword evidence="6 11" id="KW-0256">Endoplasmic reticulum</keyword>
<name>A0A6P6FHC3_BOMIM</name>
<keyword evidence="10" id="KW-0012">Acyltransferase</keyword>
<sequence length="364" mass="42189">MEILGVKFAPLRVPLNRRLETLSAALWILIFLSGYFAGYILTAYFLFFTQTMRYFILLYFIWMYYDWNKFDIGKIRRKFLQWIRSCAWNRYFCNYFPIKLVKTTDLDSNKLYLFCSFPHGILSTGVYGAFGTDIVGCRELFPGLEFRVVVLDQLFKSPLFREYLHINSALASSAECIKQQLSTRPSPPYTGKATVLIPGGAAEAFECKPPGGAAEAFEEAFECKPGTYRILIKRRKGFVKLALQNGNPLVPVYSFGETDIYDQVIWSDGSYMKRLQEYIRKKIGIAPILLVGRGFFQYTFGLIPRRKPITVVVGSPMELPKIEEPTREQVEEYHEKFVKHLVNFFENEKHKYIENADSVHLEFV</sequence>
<evidence type="ECO:0000256" key="11">
    <source>
        <dbReference type="RuleBase" id="RU367023"/>
    </source>
</evidence>
<dbReference type="InterPro" id="IPR007130">
    <property type="entry name" value="DAGAT"/>
</dbReference>
<evidence type="ECO:0000256" key="7">
    <source>
        <dbReference type="ARBA" id="ARBA00022989"/>
    </source>
</evidence>
<dbReference type="RefSeq" id="XP_024227552.1">
    <property type="nucleotide sequence ID" value="XM_024371784.2"/>
</dbReference>
<evidence type="ECO:0000313" key="12">
    <source>
        <dbReference type="Proteomes" id="UP000515180"/>
    </source>
</evidence>
<comment type="subcellular location">
    <subcellularLocation>
        <location evidence="1 11">Endoplasmic reticulum membrane</location>
        <topology evidence="1 11">Multi-pass membrane protein</topology>
    </subcellularLocation>
</comment>
<dbReference type="GO" id="GO:0019432">
    <property type="term" value="P:triglyceride biosynthetic process"/>
    <property type="evidence" value="ECO:0007669"/>
    <property type="project" value="TreeGrafter"/>
</dbReference>
<evidence type="ECO:0000256" key="8">
    <source>
        <dbReference type="ARBA" id="ARBA00023098"/>
    </source>
</evidence>
<dbReference type="GO" id="GO:0005789">
    <property type="term" value="C:endoplasmic reticulum membrane"/>
    <property type="evidence" value="ECO:0007669"/>
    <property type="project" value="UniProtKB-SubCell"/>
</dbReference>
<keyword evidence="12" id="KW-1185">Reference proteome</keyword>
<dbReference type="RefSeq" id="XP_024227551.1">
    <property type="nucleotide sequence ID" value="XM_024371783.2"/>
</dbReference>
<accession>A0A6P6FHC3</accession>
<dbReference type="OrthoDB" id="264532at2759"/>
<reference evidence="13 14" key="1">
    <citation type="submission" date="2025-04" db="UniProtKB">
        <authorList>
            <consortium name="RefSeq"/>
        </authorList>
    </citation>
    <scope>IDENTIFICATION</scope>
</reference>
<keyword evidence="8" id="KW-0443">Lipid metabolism</keyword>